<evidence type="ECO:0000256" key="5">
    <source>
        <dbReference type="ARBA" id="ARBA00022691"/>
    </source>
</evidence>
<dbReference type="InterPro" id="IPR029063">
    <property type="entry name" value="SAM-dependent_MTases_sf"/>
</dbReference>
<protein>
    <recommendedName>
        <fullName evidence="6">Ribosomal RNA small subunit methyltransferase G</fullName>
        <ecNumber evidence="6">2.1.1.170</ecNumber>
    </recommendedName>
    <alternativeName>
        <fullName evidence="6">16S rRNA 7-methylguanosine methyltransferase</fullName>
        <shortName evidence="6">16S rRNA m7G methyltransferase</shortName>
    </alternativeName>
</protein>
<dbReference type="InterPro" id="IPR003682">
    <property type="entry name" value="rRNA_ssu_MeTfrase_G"/>
</dbReference>
<keyword evidence="1 6" id="KW-0963">Cytoplasm</keyword>
<dbReference type="RefSeq" id="WP_132648889.1">
    <property type="nucleotide sequence ID" value="NZ_CP181386.1"/>
</dbReference>
<dbReference type="GO" id="GO:0070043">
    <property type="term" value="F:rRNA (guanine-N7-)-methyltransferase activity"/>
    <property type="evidence" value="ECO:0007669"/>
    <property type="project" value="UniProtKB-UniRule"/>
</dbReference>
<dbReference type="NCBIfam" id="TIGR00138">
    <property type="entry name" value="rsmG_gidB"/>
    <property type="match status" value="1"/>
</dbReference>
<evidence type="ECO:0000313" key="7">
    <source>
        <dbReference type="EMBL" id="TCP00468.1"/>
    </source>
</evidence>
<dbReference type="Proteomes" id="UP000295106">
    <property type="component" value="Unassembled WGS sequence"/>
</dbReference>
<dbReference type="PIRSF" id="PIRSF003078">
    <property type="entry name" value="GidB"/>
    <property type="match status" value="1"/>
</dbReference>
<comment type="function">
    <text evidence="6">Specifically methylates the N7 position of guanine in position 527 of 16S rRNA.</text>
</comment>
<evidence type="ECO:0000313" key="8">
    <source>
        <dbReference type="Proteomes" id="UP000295106"/>
    </source>
</evidence>
<dbReference type="PANTHER" id="PTHR31760:SF0">
    <property type="entry name" value="S-ADENOSYL-L-METHIONINE-DEPENDENT METHYLTRANSFERASES SUPERFAMILY PROTEIN"/>
    <property type="match status" value="1"/>
</dbReference>
<comment type="similarity">
    <text evidence="6">Belongs to the methyltransferase superfamily. RNA methyltransferase RsmG family.</text>
</comment>
<keyword evidence="5 6" id="KW-0949">S-adenosyl-L-methionine</keyword>
<dbReference type="EC" id="2.1.1.170" evidence="6"/>
<sequence length="207" mass="22026">MTAATPAAVCAALGLELTPAQVEALERYLALLQRWNATYNLTAVRDPAQMLTQHLADCLAVVKPLAARLPAGRVLDVGSGGGLPGVVLSILGWDVTCVDTVGKKAAFIRQAAAELRLSRLQAAHSRVEQLKAPPFDVVTSRAFSSLADFVTLTSSLLKPDGCWMAMKGRVPDDEIAALPAGAEVFHVEQLSVPGLDAQRCLVWMRKA</sequence>
<dbReference type="PANTHER" id="PTHR31760">
    <property type="entry name" value="S-ADENOSYL-L-METHIONINE-DEPENDENT METHYLTRANSFERASES SUPERFAMILY PROTEIN"/>
    <property type="match status" value="1"/>
</dbReference>
<keyword evidence="2 6" id="KW-0698">rRNA processing</keyword>
<evidence type="ECO:0000256" key="2">
    <source>
        <dbReference type="ARBA" id="ARBA00022552"/>
    </source>
</evidence>
<dbReference type="EMBL" id="SLXD01000013">
    <property type="protein sequence ID" value="TCP00468.1"/>
    <property type="molecule type" value="Genomic_DNA"/>
</dbReference>
<dbReference type="Gene3D" id="3.40.50.150">
    <property type="entry name" value="Vaccinia Virus protein VP39"/>
    <property type="match status" value="1"/>
</dbReference>
<feature type="binding site" evidence="6">
    <location>
        <position position="141"/>
    </location>
    <ligand>
        <name>S-adenosyl-L-methionine</name>
        <dbReference type="ChEBI" id="CHEBI:59789"/>
    </ligand>
</feature>
<comment type="caution">
    <text evidence="6">Lacks conserved residue(s) required for the propagation of feature annotation.</text>
</comment>
<evidence type="ECO:0000256" key="6">
    <source>
        <dbReference type="HAMAP-Rule" id="MF_00074"/>
    </source>
</evidence>
<organism evidence="7 8">
    <name type="scientific">Rubrivivax gelatinosus</name>
    <name type="common">Rhodocyclus gelatinosus</name>
    <name type="synonym">Rhodopseudomonas gelatinosa</name>
    <dbReference type="NCBI Taxonomy" id="28068"/>
    <lineage>
        <taxon>Bacteria</taxon>
        <taxon>Pseudomonadati</taxon>
        <taxon>Pseudomonadota</taxon>
        <taxon>Betaproteobacteria</taxon>
        <taxon>Burkholderiales</taxon>
        <taxon>Sphaerotilaceae</taxon>
        <taxon>Rubrivivax</taxon>
    </lineage>
</organism>
<dbReference type="GeneID" id="99682850"/>
<gene>
    <name evidence="6" type="primary">rsmG</name>
    <name evidence="7" type="ORF">EV684_11399</name>
</gene>
<keyword evidence="3 6" id="KW-0489">Methyltransferase</keyword>
<keyword evidence="4 6" id="KW-0808">Transferase</keyword>
<proteinExistence type="inferred from homology"/>
<accession>A0A4V2SG98</accession>
<feature type="binding site" evidence="6">
    <location>
        <position position="78"/>
    </location>
    <ligand>
        <name>S-adenosyl-L-methionine</name>
        <dbReference type="ChEBI" id="CHEBI:59789"/>
    </ligand>
</feature>
<evidence type="ECO:0000256" key="3">
    <source>
        <dbReference type="ARBA" id="ARBA00022603"/>
    </source>
</evidence>
<dbReference type="Pfam" id="PF02527">
    <property type="entry name" value="GidB"/>
    <property type="match status" value="1"/>
</dbReference>
<comment type="subcellular location">
    <subcellularLocation>
        <location evidence="6">Cytoplasm</location>
    </subcellularLocation>
</comment>
<comment type="caution">
    <text evidence="7">The sequence shown here is derived from an EMBL/GenBank/DDBJ whole genome shotgun (WGS) entry which is preliminary data.</text>
</comment>
<name>A0A4V2SG98_RUBGE</name>
<dbReference type="HAMAP" id="MF_00074">
    <property type="entry name" value="16SrRNA_methyltr_G"/>
    <property type="match status" value="1"/>
</dbReference>
<dbReference type="AlphaFoldDB" id="A0A4V2SG98"/>
<feature type="binding site" evidence="6">
    <location>
        <begin position="127"/>
        <end position="128"/>
    </location>
    <ligand>
        <name>S-adenosyl-L-methionine</name>
        <dbReference type="ChEBI" id="CHEBI:59789"/>
    </ligand>
</feature>
<dbReference type="OrthoDB" id="9808773at2"/>
<dbReference type="SUPFAM" id="SSF53335">
    <property type="entry name" value="S-adenosyl-L-methionine-dependent methyltransferases"/>
    <property type="match status" value="1"/>
</dbReference>
<comment type="catalytic activity">
    <reaction evidence="6">
        <text>guanosine(527) in 16S rRNA + S-adenosyl-L-methionine = N(7)-methylguanosine(527) in 16S rRNA + S-adenosyl-L-homocysteine</text>
        <dbReference type="Rhea" id="RHEA:42732"/>
        <dbReference type="Rhea" id="RHEA-COMP:10209"/>
        <dbReference type="Rhea" id="RHEA-COMP:10210"/>
        <dbReference type="ChEBI" id="CHEBI:57856"/>
        <dbReference type="ChEBI" id="CHEBI:59789"/>
        <dbReference type="ChEBI" id="CHEBI:74269"/>
        <dbReference type="ChEBI" id="CHEBI:74480"/>
        <dbReference type="EC" id="2.1.1.170"/>
    </reaction>
</comment>
<feature type="binding site" evidence="6">
    <location>
        <position position="83"/>
    </location>
    <ligand>
        <name>S-adenosyl-L-methionine</name>
        <dbReference type="ChEBI" id="CHEBI:59789"/>
    </ligand>
</feature>
<evidence type="ECO:0000256" key="4">
    <source>
        <dbReference type="ARBA" id="ARBA00022679"/>
    </source>
</evidence>
<evidence type="ECO:0000256" key="1">
    <source>
        <dbReference type="ARBA" id="ARBA00022490"/>
    </source>
</evidence>
<dbReference type="CDD" id="cd02440">
    <property type="entry name" value="AdoMet_MTases"/>
    <property type="match status" value="1"/>
</dbReference>
<dbReference type="GO" id="GO:0005829">
    <property type="term" value="C:cytosol"/>
    <property type="evidence" value="ECO:0007669"/>
    <property type="project" value="TreeGrafter"/>
</dbReference>
<reference evidence="7 8" key="1">
    <citation type="submission" date="2019-03" db="EMBL/GenBank/DDBJ databases">
        <title>Genomic Encyclopedia of Type Strains, Phase IV (KMG-IV): sequencing the most valuable type-strain genomes for metagenomic binning, comparative biology and taxonomic classification.</title>
        <authorList>
            <person name="Goeker M."/>
        </authorList>
    </citation>
    <scope>NUCLEOTIDE SEQUENCE [LARGE SCALE GENOMIC DNA]</scope>
    <source>
        <strain evidence="7 8">DSM 1709</strain>
    </source>
</reference>